<dbReference type="Gene3D" id="3.40.50.2300">
    <property type="match status" value="1"/>
</dbReference>
<dbReference type="Gene3D" id="1.10.287.130">
    <property type="match status" value="1"/>
</dbReference>
<dbReference type="SMART" id="SM00448">
    <property type="entry name" value="REC"/>
    <property type="match status" value="1"/>
</dbReference>
<feature type="domain" description="Response regulatory" evidence="13">
    <location>
        <begin position="294"/>
        <end position="415"/>
    </location>
</feature>
<evidence type="ECO:0000256" key="1">
    <source>
        <dbReference type="ARBA" id="ARBA00000085"/>
    </source>
</evidence>
<comment type="function">
    <text evidence="8">May play the central regulatory role in sporulation. It may be an element of the effector pathway responsible for the activation of sporulation genes in response to nutritional stress. Spo0A may act in concert with spo0H (a sigma factor) to control the expression of some genes that are critical to the sporulation process.</text>
</comment>
<dbReference type="InterPro" id="IPR036097">
    <property type="entry name" value="HisK_dim/P_sf"/>
</dbReference>
<feature type="modified residue" description="4-aspartylphosphate" evidence="10">
    <location>
        <position position="346"/>
    </location>
</feature>
<keyword evidence="15" id="KW-1185">Reference proteome</keyword>
<evidence type="ECO:0000256" key="8">
    <source>
        <dbReference type="ARBA" id="ARBA00024867"/>
    </source>
</evidence>
<dbReference type="PROSITE" id="PS50110">
    <property type="entry name" value="RESPONSE_REGULATORY"/>
    <property type="match status" value="1"/>
</dbReference>
<dbReference type="PANTHER" id="PTHR45339">
    <property type="entry name" value="HYBRID SIGNAL TRANSDUCTION HISTIDINE KINASE J"/>
    <property type="match status" value="1"/>
</dbReference>
<evidence type="ECO:0000259" key="13">
    <source>
        <dbReference type="PROSITE" id="PS50110"/>
    </source>
</evidence>
<keyword evidence="11" id="KW-0175">Coiled coil</keyword>
<dbReference type="CDD" id="cd00082">
    <property type="entry name" value="HisKA"/>
    <property type="match status" value="1"/>
</dbReference>
<dbReference type="HOGENOM" id="CLU_000445_114_15_9"/>
<dbReference type="STRING" id="1235802.C823_06250"/>
<evidence type="ECO:0000256" key="7">
    <source>
        <dbReference type="ARBA" id="ARBA00023012"/>
    </source>
</evidence>
<evidence type="ECO:0000256" key="5">
    <source>
        <dbReference type="ARBA" id="ARBA00022553"/>
    </source>
</evidence>
<evidence type="ECO:0000256" key="4">
    <source>
        <dbReference type="ARBA" id="ARBA00018672"/>
    </source>
</evidence>
<dbReference type="InterPro" id="IPR036890">
    <property type="entry name" value="HATPase_C_sf"/>
</dbReference>
<dbReference type="CDD" id="cd17546">
    <property type="entry name" value="REC_hyHK_CKI1_RcsC-like"/>
    <property type="match status" value="1"/>
</dbReference>
<accession>N1ZH17</accession>
<evidence type="ECO:0000256" key="9">
    <source>
        <dbReference type="ARBA" id="ARBA00074306"/>
    </source>
</evidence>
<evidence type="ECO:0000259" key="12">
    <source>
        <dbReference type="PROSITE" id="PS50109"/>
    </source>
</evidence>
<dbReference type="InterPro" id="IPR001789">
    <property type="entry name" value="Sig_transdc_resp-reg_receiver"/>
</dbReference>
<sequence length="417" mass="46370">MKKKKTVKKLKKKIAVLETENLSLQESVLRAENNSREKSAFLSHMSHDIRTPLNGIIGMTGIAMKHFDDKDRVLDCLGKIDSSSKHLLSLINDILDMSRIESGRMVMNHERMDIREVINGCVLIAESLLAQRKVDFVREFGIFHHPLLIGDELHLRQVLINILSNAIKFTPDGGKIFFQVKEVSAGDGKATYHFEIEDTGIGMKPDFLEKIWDSFTQENSGNCNGYKGTGLGMAITKKLVDLMGGIIKVASKPGVGSKFTVEVTFDTGIMSGIAEKENKMESIQERNAHLDGMKVLLVEDTPLNMEIAKFMLEDEGIEVMTAENGQIAVNIFNNSPENTFNAVLMDVRMPVMDGLTATKSIRTLPRTDAVTVPIIAMTADAYSEDIRRTTDAGMNAHLTKPVSQEKMLSTLEKFYSV</sequence>
<dbReference type="SUPFAM" id="SSF52172">
    <property type="entry name" value="CheY-like"/>
    <property type="match status" value="1"/>
</dbReference>
<dbReference type="PATRIC" id="fig|1235802.3.peg.6611"/>
<dbReference type="EMBL" id="AQFT01000239">
    <property type="protein sequence ID" value="EMZ16282.1"/>
    <property type="molecule type" value="Genomic_DNA"/>
</dbReference>
<name>N1ZH17_9FIRM</name>
<dbReference type="SUPFAM" id="SSF55874">
    <property type="entry name" value="ATPase domain of HSP90 chaperone/DNA topoisomerase II/histidine kinase"/>
    <property type="match status" value="1"/>
</dbReference>
<dbReference type="OrthoDB" id="9804263at2"/>
<feature type="domain" description="Histidine kinase" evidence="12">
    <location>
        <begin position="44"/>
        <end position="267"/>
    </location>
</feature>
<dbReference type="eggNOG" id="COG0642">
    <property type="taxonomic scope" value="Bacteria"/>
</dbReference>
<dbReference type="PANTHER" id="PTHR45339:SF5">
    <property type="entry name" value="HISTIDINE KINASE"/>
    <property type="match status" value="1"/>
</dbReference>
<keyword evidence="5 10" id="KW-0597">Phosphoprotein</keyword>
<dbReference type="EC" id="2.7.13.3" evidence="3"/>
<evidence type="ECO:0000256" key="10">
    <source>
        <dbReference type="PROSITE-ProRule" id="PRU00169"/>
    </source>
</evidence>
<dbReference type="Pfam" id="PF00512">
    <property type="entry name" value="HisKA"/>
    <property type="match status" value="1"/>
</dbReference>
<dbReference type="Proteomes" id="UP000012589">
    <property type="component" value="Unassembled WGS sequence"/>
</dbReference>
<evidence type="ECO:0000256" key="3">
    <source>
        <dbReference type="ARBA" id="ARBA00012438"/>
    </source>
</evidence>
<evidence type="ECO:0000256" key="11">
    <source>
        <dbReference type="SAM" id="Coils"/>
    </source>
</evidence>
<comment type="similarity">
    <text evidence="2">In the N-terminal section; belongs to the phytochrome family.</text>
</comment>
<gene>
    <name evidence="14" type="ORF">C823_06250</name>
</gene>
<reference evidence="14 15" key="1">
    <citation type="journal article" date="2014" name="Genome Announc.">
        <title>Draft genome sequences of the altered schaedler flora, a defined bacterial community from gnotobiotic mice.</title>
        <authorList>
            <person name="Wannemuehler M.J."/>
            <person name="Overstreet A.M."/>
            <person name="Ward D.V."/>
            <person name="Phillips G.J."/>
        </authorList>
    </citation>
    <scope>NUCLEOTIDE SEQUENCE [LARGE SCALE GENOMIC DNA]</scope>
    <source>
        <strain evidence="14 15">ASF492</strain>
    </source>
</reference>
<dbReference type="Gene3D" id="3.30.565.10">
    <property type="entry name" value="Histidine kinase-like ATPase, C-terminal domain"/>
    <property type="match status" value="1"/>
</dbReference>
<evidence type="ECO:0000313" key="14">
    <source>
        <dbReference type="EMBL" id="EMZ16282.1"/>
    </source>
</evidence>
<dbReference type="InterPro" id="IPR003594">
    <property type="entry name" value="HATPase_dom"/>
</dbReference>
<dbReference type="InterPro" id="IPR011006">
    <property type="entry name" value="CheY-like_superfamily"/>
</dbReference>
<evidence type="ECO:0000313" key="15">
    <source>
        <dbReference type="Proteomes" id="UP000012589"/>
    </source>
</evidence>
<dbReference type="CDD" id="cd16922">
    <property type="entry name" value="HATPase_EvgS-ArcB-TorS-like"/>
    <property type="match status" value="1"/>
</dbReference>
<dbReference type="InterPro" id="IPR004358">
    <property type="entry name" value="Sig_transdc_His_kin-like_C"/>
</dbReference>
<dbReference type="AlphaFoldDB" id="N1ZH17"/>
<dbReference type="SMART" id="SM00388">
    <property type="entry name" value="HisKA"/>
    <property type="match status" value="1"/>
</dbReference>
<dbReference type="Pfam" id="PF00072">
    <property type="entry name" value="Response_reg"/>
    <property type="match status" value="1"/>
</dbReference>
<dbReference type="PRINTS" id="PR00344">
    <property type="entry name" value="BCTRLSENSOR"/>
</dbReference>
<protein>
    <recommendedName>
        <fullName evidence="9">Circadian input-output histidine kinase CikA</fullName>
        <ecNumber evidence="3">2.7.13.3</ecNumber>
    </recommendedName>
    <alternativeName>
        <fullName evidence="4">Stage 0 sporulation protein A homolog</fullName>
    </alternativeName>
</protein>
<dbReference type="SUPFAM" id="SSF47384">
    <property type="entry name" value="Homodimeric domain of signal transducing histidine kinase"/>
    <property type="match status" value="1"/>
</dbReference>
<organism evidence="14 15">
    <name type="scientific">Eubacterium plexicaudatum ASF492</name>
    <dbReference type="NCBI Taxonomy" id="1235802"/>
    <lineage>
        <taxon>Bacteria</taxon>
        <taxon>Bacillati</taxon>
        <taxon>Bacillota</taxon>
        <taxon>Clostridia</taxon>
        <taxon>Eubacteriales</taxon>
        <taxon>Eubacteriaceae</taxon>
        <taxon>Eubacterium</taxon>
    </lineage>
</organism>
<dbReference type="PROSITE" id="PS50109">
    <property type="entry name" value="HIS_KIN"/>
    <property type="match status" value="1"/>
</dbReference>
<dbReference type="SMART" id="SM00387">
    <property type="entry name" value="HATPase_c"/>
    <property type="match status" value="1"/>
</dbReference>
<dbReference type="GO" id="GO:0000155">
    <property type="term" value="F:phosphorelay sensor kinase activity"/>
    <property type="evidence" value="ECO:0007669"/>
    <property type="project" value="InterPro"/>
</dbReference>
<proteinExistence type="inferred from homology"/>
<comment type="caution">
    <text evidence="14">The sequence shown here is derived from an EMBL/GenBank/DDBJ whole genome shotgun (WGS) entry which is preliminary data.</text>
</comment>
<dbReference type="FunFam" id="3.30.565.10:FF:000010">
    <property type="entry name" value="Sensor histidine kinase RcsC"/>
    <property type="match status" value="1"/>
</dbReference>
<feature type="coiled-coil region" evidence="11">
    <location>
        <begin position="7"/>
        <end position="34"/>
    </location>
</feature>
<keyword evidence="7" id="KW-0902">Two-component regulatory system</keyword>
<dbReference type="InterPro" id="IPR005467">
    <property type="entry name" value="His_kinase_dom"/>
</dbReference>
<evidence type="ECO:0000256" key="6">
    <source>
        <dbReference type="ARBA" id="ARBA00022777"/>
    </source>
</evidence>
<dbReference type="Pfam" id="PF02518">
    <property type="entry name" value="HATPase_c"/>
    <property type="match status" value="1"/>
</dbReference>
<evidence type="ECO:0000256" key="2">
    <source>
        <dbReference type="ARBA" id="ARBA00006402"/>
    </source>
</evidence>
<comment type="catalytic activity">
    <reaction evidence="1">
        <text>ATP + protein L-histidine = ADP + protein N-phospho-L-histidine.</text>
        <dbReference type="EC" id="2.7.13.3"/>
    </reaction>
</comment>
<dbReference type="InterPro" id="IPR003661">
    <property type="entry name" value="HisK_dim/P_dom"/>
</dbReference>
<keyword evidence="6" id="KW-0418">Kinase</keyword>
<keyword evidence="6" id="KW-0808">Transferase</keyword>